<protein>
    <recommendedName>
        <fullName evidence="6 7">Ribonuclease P protein component</fullName>
        <shortName evidence="6">RNase P protein</shortName>
        <shortName evidence="6">RNaseP protein</shortName>
        <ecNumber evidence="6 7">3.1.26.5</ecNumber>
    </recommendedName>
    <alternativeName>
        <fullName evidence="6">Protein C5</fullName>
    </alternativeName>
</protein>
<evidence type="ECO:0000313" key="9">
    <source>
        <dbReference type="Proteomes" id="UP000198822"/>
    </source>
</evidence>
<sequence length="108" mass="11953">MLPKPNRVVHAADFRRIVRAGRRISSPIAVLHVTEAEAATSRFGFVVSKKVGNAVVRNRVRRRMSEHVRQHLLPLDHPVDVVVRAMPAAATADCGTLTAAFEPLLRSR</sequence>
<dbReference type="PANTHER" id="PTHR33992">
    <property type="entry name" value="RIBONUCLEASE P PROTEIN COMPONENT"/>
    <property type="match status" value="1"/>
</dbReference>
<evidence type="ECO:0000256" key="7">
    <source>
        <dbReference type="NCBIfam" id="TIGR00188"/>
    </source>
</evidence>
<comment type="subunit">
    <text evidence="6">Consists of a catalytic RNA component (M1 or rnpB) and a protein subunit.</text>
</comment>
<keyword evidence="5 6" id="KW-0694">RNA-binding</keyword>
<dbReference type="Proteomes" id="UP000198822">
    <property type="component" value="Chromosome I"/>
</dbReference>
<proteinExistence type="inferred from homology"/>
<dbReference type="GO" id="GO:0004526">
    <property type="term" value="F:ribonuclease P activity"/>
    <property type="evidence" value="ECO:0007669"/>
    <property type="project" value="UniProtKB-UniRule"/>
</dbReference>
<evidence type="ECO:0000256" key="2">
    <source>
        <dbReference type="ARBA" id="ARBA00022722"/>
    </source>
</evidence>
<organism evidence="8 9">
    <name type="scientific">Agrococcus jejuensis</name>
    <dbReference type="NCBI Taxonomy" id="399736"/>
    <lineage>
        <taxon>Bacteria</taxon>
        <taxon>Bacillati</taxon>
        <taxon>Actinomycetota</taxon>
        <taxon>Actinomycetes</taxon>
        <taxon>Micrococcales</taxon>
        <taxon>Microbacteriaceae</taxon>
        <taxon>Agrococcus</taxon>
    </lineage>
</organism>
<dbReference type="RefSeq" id="WP_092504005.1">
    <property type="nucleotide sequence ID" value="NZ_LT629695.1"/>
</dbReference>
<dbReference type="GO" id="GO:0000049">
    <property type="term" value="F:tRNA binding"/>
    <property type="evidence" value="ECO:0007669"/>
    <property type="project" value="UniProtKB-UniRule"/>
</dbReference>
<dbReference type="InterPro" id="IPR020568">
    <property type="entry name" value="Ribosomal_Su5_D2-typ_SF"/>
</dbReference>
<keyword evidence="2 6" id="KW-0540">Nuclease</keyword>
<dbReference type="OrthoDB" id="196964at2"/>
<dbReference type="GO" id="GO:0001682">
    <property type="term" value="P:tRNA 5'-leader removal"/>
    <property type="evidence" value="ECO:0007669"/>
    <property type="project" value="UniProtKB-UniRule"/>
</dbReference>
<dbReference type="SUPFAM" id="SSF54211">
    <property type="entry name" value="Ribosomal protein S5 domain 2-like"/>
    <property type="match status" value="1"/>
</dbReference>
<reference evidence="9" key="1">
    <citation type="submission" date="2016-10" db="EMBL/GenBank/DDBJ databases">
        <authorList>
            <person name="Varghese N."/>
            <person name="Submissions S."/>
        </authorList>
    </citation>
    <scope>NUCLEOTIDE SEQUENCE [LARGE SCALE GENOMIC DNA]</scope>
    <source>
        <strain evidence="9">DSM 22002</strain>
    </source>
</reference>
<comment type="similarity">
    <text evidence="6">Belongs to the RnpA family.</text>
</comment>
<evidence type="ECO:0000256" key="5">
    <source>
        <dbReference type="ARBA" id="ARBA00022884"/>
    </source>
</evidence>
<gene>
    <name evidence="6" type="primary">rnpA</name>
    <name evidence="8" type="ORF">SAMN04489720_1604</name>
</gene>
<evidence type="ECO:0000256" key="1">
    <source>
        <dbReference type="ARBA" id="ARBA00022694"/>
    </source>
</evidence>
<dbReference type="EMBL" id="LT629695">
    <property type="protein sequence ID" value="SDH55642.1"/>
    <property type="molecule type" value="Genomic_DNA"/>
</dbReference>
<dbReference type="PANTHER" id="PTHR33992:SF1">
    <property type="entry name" value="RIBONUCLEASE P PROTEIN COMPONENT"/>
    <property type="match status" value="1"/>
</dbReference>
<evidence type="ECO:0000256" key="3">
    <source>
        <dbReference type="ARBA" id="ARBA00022759"/>
    </source>
</evidence>
<dbReference type="AlphaFoldDB" id="A0A1G8DD39"/>
<dbReference type="GO" id="GO:0042781">
    <property type="term" value="F:3'-tRNA processing endoribonuclease activity"/>
    <property type="evidence" value="ECO:0007669"/>
    <property type="project" value="TreeGrafter"/>
</dbReference>
<dbReference type="STRING" id="399736.SAMN04489720_1604"/>
<evidence type="ECO:0000256" key="4">
    <source>
        <dbReference type="ARBA" id="ARBA00022801"/>
    </source>
</evidence>
<comment type="function">
    <text evidence="6">RNaseP catalyzes the removal of the 5'-leader sequence from pre-tRNA to produce the mature 5'-terminus. It can also cleave other RNA substrates such as 4.5S RNA. The protein component plays an auxiliary but essential role in vivo by binding to the 5'-leader sequence and broadening the substrate specificity of the ribozyme.</text>
</comment>
<dbReference type="GO" id="GO:0030677">
    <property type="term" value="C:ribonuclease P complex"/>
    <property type="evidence" value="ECO:0007669"/>
    <property type="project" value="TreeGrafter"/>
</dbReference>
<dbReference type="EC" id="3.1.26.5" evidence="6 7"/>
<dbReference type="HAMAP" id="MF_00227">
    <property type="entry name" value="RNase_P"/>
    <property type="match status" value="1"/>
</dbReference>
<comment type="catalytic activity">
    <reaction evidence="6">
        <text>Endonucleolytic cleavage of RNA, removing 5'-extranucleotides from tRNA precursor.</text>
        <dbReference type="EC" id="3.1.26.5"/>
    </reaction>
</comment>
<dbReference type="Gene3D" id="3.30.230.10">
    <property type="match status" value="1"/>
</dbReference>
<keyword evidence="4 6" id="KW-0378">Hydrolase</keyword>
<evidence type="ECO:0000313" key="8">
    <source>
        <dbReference type="EMBL" id="SDH55642.1"/>
    </source>
</evidence>
<dbReference type="InterPro" id="IPR014721">
    <property type="entry name" value="Ribsml_uS5_D2-typ_fold_subgr"/>
</dbReference>
<dbReference type="NCBIfam" id="TIGR00188">
    <property type="entry name" value="rnpA"/>
    <property type="match status" value="1"/>
</dbReference>
<keyword evidence="3 6" id="KW-0255">Endonuclease</keyword>
<name>A0A1G8DD39_9MICO</name>
<accession>A0A1G8DD39</accession>
<keyword evidence="1 6" id="KW-0819">tRNA processing</keyword>
<keyword evidence="9" id="KW-1185">Reference proteome</keyword>
<dbReference type="InterPro" id="IPR000100">
    <property type="entry name" value="RNase_P"/>
</dbReference>
<evidence type="ECO:0000256" key="6">
    <source>
        <dbReference type="HAMAP-Rule" id="MF_00227"/>
    </source>
</evidence>
<dbReference type="Pfam" id="PF00825">
    <property type="entry name" value="Ribonuclease_P"/>
    <property type="match status" value="1"/>
</dbReference>